<accession>A0A382RHV2</accession>
<organism evidence="3">
    <name type="scientific">marine metagenome</name>
    <dbReference type="NCBI Taxonomy" id="408172"/>
    <lineage>
        <taxon>unclassified sequences</taxon>
        <taxon>metagenomes</taxon>
        <taxon>ecological metagenomes</taxon>
    </lineage>
</organism>
<dbReference type="SUPFAM" id="SSF63562">
    <property type="entry name" value="RPB6/omega subunit-like"/>
    <property type="match status" value="1"/>
</dbReference>
<evidence type="ECO:0000313" key="3">
    <source>
        <dbReference type="EMBL" id="SVC97206.1"/>
    </source>
</evidence>
<dbReference type="AlphaFoldDB" id="A0A382RHV2"/>
<dbReference type="GO" id="GO:0042797">
    <property type="term" value="P:tRNA transcription by RNA polymerase III"/>
    <property type="evidence" value="ECO:0007669"/>
    <property type="project" value="TreeGrafter"/>
</dbReference>
<dbReference type="InterPro" id="IPR036161">
    <property type="entry name" value="RPB6/omega-like_sf"/>
</dbReference>
<keyword evidence="1" id="KW-0240">DNA-directed RNA polymerase</keyword>
<dbReference type="Pfam" id="PF01192">
    <property type="entry name" value="RNA_pol_Rpb6"/>
    <property type="match status" value="1"/>
</dbReference>
<dbReference type="Gene3D" id="3.90.940.10">
    <property type="match status" value="1"/>
</dbReference>
<dbReference type="PANTHER" id="PTHR47227">
    <property type="entry name" value="DNA-DIRECTED RNA POLYMERASE SUBUNIT K"/>
    <property type="match status" value="1"/>
</dbReference>
<dbReference type="PIRSF" id="PIRSF000778">
    <property type="entry name" value="RpoK/RPB6"/>
    <property type="match status" value="1"/>
</dbReference>
<dbReference type="GO" id="GO:0003899">
    <property type="term" value="F:DNA-directed RNA polymerase activity"/>
    <property type="evidence" value="ECO:0007669"/>
    <property type="project" value="InterPro"/>
</dbReference>
<sequence>LLEVEKKCKIIEKREIISRDSPHESLEITSGKDEPIIGPPKLTRFEKARVLGARTLQLSLGAPSFIEIPKNGITSLQIAMMELEQRLLPIVIKRTLPNGDYQNIPMNRFE</sequence>
<dbReference type="HAMAP" id="MF_00192">
    <property type="entry name" value="RNApol_arch_Rpo6"/>
    <property type="match status" value="1"/>
</dbReference>
<dbReference type="GO" id="GO:0006366">
    <property type="term" value="P:transcription by RNA polymerase II"/>
    <property type="evidence" value="ECO:0007669"/>
    <property type="project" value="TreeGrafter"/>
</dbReference>
<dbReference type="EMBL" id="UINC01121794">
    <property type="protein sequence ID" value="SVC97206.1"/>
    <property type="molecule type" value="Genomic_DNA"/>
</dbReference>
<gene>
    <name evidence="3" type="ORF">METZ01_LOCUS350060</name>
</gene>
<dbReference type="GO" id="GO:0003677">
    <property type="term" value="F:DNA binding"/>
    <property type="evidence" value="ECO:0007669"/>
    <property type="project" value="InterPro"/>
</dbReference>
<evidence type="ECO:0000256" key="1">
    <source>
        <dbReference type="ARBA" id="ARBA00022478"/>
    </source>
</evidence>
<dbReference type="InterPro" id="IPR006111">
    <property type="entry name" value="Rpo6/Rpb6"/>
</dbReference>
<dbReference type="NCBIfam" id="NF002207">
    <property type="entry name" value="PRK01099.1-2"/>
    <property type="match status" value="1"/>
</dbReference>
<dbReference type="GO" id="GO:0000428">
    <property type="term" value="C:DNA-directed RNA polymerase complex"/>
    <property type="evidence" value="ECO:0007669"/>
    <property type="project" value="UniProtKB-KW"/>
</dbReference>
<dbReference type="InterPro" id="IPR006110">
    <property type="entry name" value="Pol_omega/Rpo6/RPB6"/>
</dbReference>
<keyword evidence="2" id="KW-0804">Transcription</keyword>
<feature type="non-terminal residue" evidence="3">
    <location>
        <position position="1"/>
    </location>
</feature>
<dbReference type="GO" id="GO:0006360">
    <property type="term" value="P:transcription by RNA polymerase I"/>
    <property type="evidence" value="ECO:0007669"/>
    <property type="project" value="TreeGrafter"/>
</dbReference>
<protein>
    <recommendedName>
        <fullName evidence="4">DNA-directed RNA polymerase</fullName>
    </recommendedName>
</protein>
<reference evidence="3" key="1">
    <citation type="submission" date="2018-05" db="EMBL/GenBank/DDBJ databases">
        <authorList>
            <person name="Lanie J.A."/>
            <person name="Ng W.-L."/>
            <person name="Kazmierczak K.M."/>
            <person name="Andrzejewski T.M."/>
            <person name="Davidsen T.M."/>
            <person name="Wayne K.J."/>
            <person name="Tettelin H."/>
            <person name="Glass J.I."/>
            <person name="Rusch D."/>
            <person name="Podicherti R."/>
            <person name="Tsui H.-C.T."/>
            <person name="Winkler M.E."/>
        </authorList>
    </citation>
    <scope>NUCLEOTIDE SEQUENCE</scope>
</reference>
<dbReference type="PANTHER" id="PTHR47227:SF5">
    <property type="entry name" value="DNA-DIRECTED RNA POLYMERASES I, II, AND III SUBUNIT RPABC2"/>
    <property type="match status" value="1"/>
</dbReference>
<evidence type="ECO:0008006" key="4">
    <source>
        <dbReference type="Google" id="ProtNLM"/>
    </source>
</evidence>
<evidence type="ECO:0000256" key="2">
    <source>
        <dbReference type="ARBA" id="ARBA00023163"/>
    </source>
</evidence>
<dbReference type="NCBIfam" id="NF002208">
    <property type="entry name" value="PRK01099.1-3"/>
    <property type="match status" value="1"/>
</dbReference>
<proteinExistence type="inferred from homology"/>
<name>A0A382RHV2_9ZZZZ</name>